<comment type="subcellular location">
    <subcellularLocation>
        <location evidence="1">Golgi apparatus</location>
        <location evidence="1">trans-Golgi network</location>
    </subcellularLocation>
</comment>
<keyword evidence="6" id="KW-0175">Coiled coil</keyword>
<evidence type="ECO:0000256" key="2">
    <source>
        <dbReference type="ARBA" id="ARBA00009150"/>
    </source>
</evidence>
<comment type="caution">
    <text evidence="8">The sequence shown here is derived from an EMBL/GenBank/DDBJ whole genome shotgun (WGS) entry which is preliminary data.</text>
</comment>
<keyword evidence="3" id="KW-0813">Transport</keyword>
<dbReference type="GO" id="GO:0042147">
    <property type="term" value="P:retrograde transport, endosome to Golgi"/>
    <property type="evidence" value="ECO:0007669"/>
    <property type="project" value="InterPro"/>
</dbReference>
<dbReference type="InterPro" id="IPR039745">
    <property type="entry name" value="Vps54"/>
</dbReference>
<sequence>MADFMRYLRVIGDKHNRFSQLRQESSNDQRRKVSVTDITPGQSRHQQGEGLVNAMKTVPPQFFTEEFSLTRPETWTDVSRSDSEEEGAEVLDELGGHLDVVETNLLKEIAARSDSFFEAAVYVQDLRGALHRTYHAVKDLRIQVKELNSSMLESAVTVQRLERQRANVNATCERLKAGLEGPQLAGMHCLRQSPQPTWPKPLRLSMI</sequence>
<evidence type="ECO:0000313" key="8">
    <source>
        <dbReference type="EMBL" id="KAK9847965.1"/>
    </source>
</evidence>
<dbReference type="AlphaFoldDB" id="A0AAW1SNA1"/>
<dbReference type="PANTHER" id="PTHR12965">
    <property type="entry name" value="VACUOLAR PROTEIN SORTING 54"/>
    <property type="match status" value="1"/>
</dbReference>
<evidence type="ECO:0000256" key="7">
    <source>
        <dbReference type="SAM" id="MobiDB-lite"/>
    </source>
</evidence>
<dbReference type="EMBL" id="JALJOV010001431">
    <property type="protein sequence ID" value="KAK9847965.1"/>
    <property type="molecule type" value="Genomic_DNA"/>
</dbReference>
<dbReference type="GO" id="GO:0006896">
    <property type="term" value="P:Golgi to vacuole transport"/>
    <property type="evidence" value="ECO:0007669"/>
    <property type="project" value="TreeGrafter"/>
</dbReference>
<dbReference type="PANTHER" id="PTHR12965:SF0">
    <property type="entry name" value="VACUOLAR PROTEIN SORTING-ASSOCIATED PROTEIN 54"/>
    <property type="match status" value="1"/>
</dbReference>
<dbReference type="GO" id="GO:0015031">
    <property type="term" value="P:protein transport"/>
    <property type="evidence" value="ECO:0007669"/>
    <property type="project" value="UniProtKB-KW"/>
</dbReference>
<dbReference type="GO" id="GO:0019905">
    <property type="term" value="F:syntaxin binding"/>
    <property type="evidence" value="ECO:0007669"/>
    <property type="project" value="TreeGrafter"/>
</dbReference>
<keyword evidence="5" id="KW-0333">Golgi apparatus</keyword>
<keyword evidence="4" id="KW-0653">Protein transport</keyword>
<dbReference type="GO" id="GO:0000938">
    <property type="term" value="C:GARP complex"/>
    <property type="evidence" value="ECO:0007669"/>
    <property type="project" value="InterPro"/>
</dbReference>
<evidence type="ECO:0000256" key="5">
    <source>
        <dbReference type="ARBA" id="ARBA00023034"/>
    </source>
</evidence>
<evidence type="ECO:0000256" key="1">
    <source>
        <dbReference type="ARBA" id="ARBA00004601"/>
    </source>
</evidence>
<evidence type="ECO:0000256" key="3">
    <source>
        <dbReference type="ARBA" id="ARBA00022448"/>
    </source>
</evidence>
<evidence type="ECO:0000256" key="6">
    <source>
        <dbReference type="ARBA" id="ARBA00023054"/>
    </source>
</evidence>
<proteinExistence type="inferred from homology"/>
<gene>
    <name evidence="8" type="ORF">WJX84_011634</name>
</gene>
<feature type="region of interest" description="Disordered" evidence="7">
    <location>
        <begin position="21"/>
        <end position="50"/>
    </location>
</feature>
<evidence type="ECO:0000256" key="4">
    <source>
        <dbReference type="ARBA" id="ARBA00022927"/>
    </source>
</evidence>
<protein>
    <submittedName>
        <fullName evidence="8">Uncharacterized protein</fullName>
    </submittedName>
</protein>
<feature type="compositionally biased region" description="Polar residues" evidence="7">
    <location>
        <begin position="36"/>
        <end position="45"/>
    </location>
</feature>
<dbReference type="Proteomes" id="UP001485043">
    <property type="component" value="Unassembled WGS sequence"/>
</dbReference>
<reference evidence="8 9" key="1">
    <citation type="journal article" date="2024" name="Nat. Commun.">
        <title>Phylogenomics reveals the evolutionary origins of lichenization in chlorophyte algae.</title>
        <authorList>
            <person name="Puginier C."/>
            <person name="Libourel C."/>
            <person name="Otte J."/>
            <person name="Skaloud P."/>
            <person name="Haon M."/>
            <person name="Grisel S."/>
            <person name="Petersen M."/>
            <person name="Berrin J.G."/>
            <person name="Delaux P.M."/>
            <person name="Dal Grande F."/>
            <person name="Keller J."/>
        </authorList>
    </citation>
    <scope>NUCLEOTIDE SEQUENCE [LARGE SCALE GENOMIC DNA]</scope>
    <source>
        <strain evidence="8 9">SAG 2523</strain>
    </source>
</reference>
<organism evidence="8 9">
    <name type="scientific">Apatococcus fuscideae</name>
    <dbReference type="NCBI Taxonomy" id="2026836"/>
    <lineage>
        <taxon>Eukaryota</taxon>
        <taxon>Viridiplantae</taxon>
        <taxon>Chlorophyta</taxon>
        <taxon>core chlorophytes</taxon>
        <taxon>Trebouxiophyceae</taxon>
        <taxon>Chlorellales</taxon>
        <taxon>Chlorellaceae</taxon>
        <taxon>Apatococcus</taxon>
    </lineage>
</organism>
<comment type="similarity">
    <text evidence="2">Belongs to the VPS54 family.</text>
</comment>
<name>A0AAW1SNA1_9CHLO</name>
<accession>A0AAW1SNA1</accession>
<evidence type="ECO:0000313" key="9">
    <source>
        <dbReference type="Proteomes" id="UP001485043"/>
    </source>
</evidence>
<dbReference type="GO" id="GO:0005829">
    <property type="term" value="C:cytosol"/>
    <property type="evidence" value="ECO:0007669"/>
    <property type="project" value="GOC"/>
</dbReference>
<keyword evidence="9" id="KW-1185">Reference proteome</keyword>